<comment type="caution">
    <text evidence="2">The sequence shown here is derived from an EMBL/GenBank/DDBJ whole genome shotgun (WGS) entry which is preliminary data.</text>
</comment>
<dbReference type="RefSeq" id="WP_114466118.1">
    <property type="nucleotide sequence ID" value="NZ_QPJK01000001.1"/>
</dbReference>
<dbReference type="Proteomes" id="UP000252884">
    <property type="component" value="Unassembled WGS sequence"/>
</dbReference>
<feature type="transmembrane region" description="Helical" evidence="1">
    <location>
        <begin position="137"/>
        <end position="157"/>
    </location>
</feature>
<dbReference type="InterPro" id="IPR046730">
    <property type="entry name" value="DUF6622"/>
</dbReference>
<evidence type="ECO:0008006" key="4">
    <source>
        <dbReference type="Google" id="ProtNLM"/>
    </source>
</evidence>
<keyword evidence="1" id="KW-1133">Transmembrane helix</keyword>
<feature type="transmembrane region" description="Helical" evidence="1">
    <location>
        <begin position="35"/>
        <end position="57"/>
    </location>
</feature>
<organism evidence="2 3">
    <name type="scientific">Pseudorhodoferax soli</name>
    <dbReference type="NCBI Taxonomy" id="545864"/>
    <lineage>
        <taxon>Bacteria</taxon>
        <taxon>Pseudomonadati</taxon>
        <taxon>Pseudomonadota</taxon>
        <taxon>Betaproteobacteria</taxon>
        <taxon>Burkholderiales</taxon>
        <taxon>Comamonadaceae</taxon>
    </lineage>
</organism>
<accession>A0A368YBG9</accession>
<feature type="transmembrane region" description="Helical" evidence="1">
    <location>
        <begin position="63"/>
        <end position="84"/>
    </location>
</feature>
<dbReference type="AlphaFoldDB" id="A0A368YBG9"/>
<keyword evidence="3" id="KW-1185">Reference proteome</keyword>
<name>A0A368YBG9_9BURK</name>
<gene>
    <name evidence="2" type="ORF">DES41_101803</name>
</gene>
<reference evidence="2 3" key="1">
    <citation type="submission" date="2018-07" db="EMBL/GenBank/DDBJ databases">
        <title>Genomic Encyclopedia of Type Strains, Phase IV (KMG-IV): sequencing the most valuable type-strain genomes for metagenomic binning, comparative biology and taxonomic classification.</title>
        <authorList>
            <person name="Goeker M."/>
        </authorList>
    </citation>
    <scope>NUCLEOTIDE SEQUENCE [LARGE SCALE GENOMIC DNA]</scope>
    <source>
        <strain evidence="2 3">DSM 21634</strain>
    </source>
</reference>
<sequence>MLIQILTHTPAWVFALFVLLAWIGGRQLQDGSPHLARVAAMPVAMVALAVYGVAGAFGRSDAGWLALAGWGLAAAAALAFVARLPLHPAVRYEPASRRFFQPGSWVPLALMMGIFATKYAVGVLLAMHPELAHQGSFATGISTLYGLFSGIFAGRALRLWQLALRQHGAAVAA</sequence>
<evidence type="ECO:0000256" key="1">
    <source>
        <dbReference type="SAM" id="Phobius"/>
    </source>
</evidence>
<feature type="transmembrane region" description="Helical" evidence="1">
    <location>
        <begin position="105"/>
        <end position="125"/>
    </location>
</feature>
<dbReference type="EMBL" id="QPJK01000001">
    <property type="protein sequence ID" value="RCW76197.1"/>
    <property type="molecule type" value="Genomic_DNA"/>
</dbReference>
<keyword evidence="1" id="KW-0472">Membrane</keyword>
<dbReference type="OrthoDB" id="3034721at2"/>
<keyword evidence="1" id="KW-0812">Transmembrane</keyword>
<dbReference type="Pfam" id="PF20327">
    <property type="entry name" value="DUF6622"/>
    <property type="match status" value="1"/>
</dbReference>
<evidence type="ECO:0000313" key="2">
    <source>
        <dbReference type="EMBL" id="RCW76197.1"/>
    </source>
</evidence>
<protein>
    <recommendedName>
        <fullName evidence="4">Transmembrane protein</fullName>
    </recommendedName>
</protein>
<proteinExistence type="predicted"/>
<evidence type="ECO:0000313" key="3">
    <source>
        <dbReference type="Proteomes" id="UP000252884"/>
    </source>
</evidence>
<feature type="transmembrane region" description="Helical" evidence="1">
    <location>
        <begin position="6"/>
        <end position="23"/>
    </location>
</feature>